<dbReference type="Proteomes" id="UP001163152">
    <property type="component" value="Chromosome"/>
</dbReference>
<feature type="repeat" description="TPR" evidence="10">
    <location>
        <begin position="85"/>
        <end position="118"/>
    </location>
</feature>
<dbReference type="PANTHER" id="PTHR44998">
    <property type="match status" value="1"/>
</dbReference>
<dbReference type="RefSeq" id="WP_268607528.1">
    <property type="nucleotide sequence ID" value="NZ_CP113797.1"/>
</dbReference>
<comment type="pathway">
    <text evidence="1">Protein modification; protein glycosylation.</text>
</comment>
<evidence type="ECO:0000256" key="7">
    <source>
        <dbReference type="ARBA" id="ARBA00022737"/>
    </source>
</evidence>
<protein>
    <recommendedName>
        <fullName evidence="4">Probable UDP-N-acetylglucosamine--peptide N-acetylglucosaminyltransferase SPINDLY</fullName>
        <ecNumber evidence="3">2.4.1.255</ecNumber>
    </recommendedName>
</protein>
<dbReference type="Gene3D" id="3.40.50.11380">
    <property type="match status" value="1"/>
</dbReference>
<evidence type="ECO:0000259" key="11">
    <source>
        <dbReference type="Pfam" id="PF13844"/>
    </source>
</evidence>
<dbReference type="SMART" id="SM00671">
    <property type="entry name" value="SEL1"/>
    <property type="match status" value="3"/>
</dbReference>
<dbReference type="Pfam" id="PF13174">
    <property type="entry name" value="TPR_6"/>
    <property type="match status" value="1"/>
</dbReference>
<dbReference type="PROSITE" id="PS50005">
    <property type="entry name" value="TPR"/>
    <property type="match status" value="7"/>
</dbReference>
<evidence type="ECO:0000256" key="5">
    <source>
        <dbReference type="ARBA" id="ARBA00022676"/>
    </source>
</evidence>
<dbReference type="EMBL" id="CP113797">
    <property type="protein sequence ID" value="WAL58132.1"/>
    <property type="molecule type" value="Genomic_DNA"/>
</dbReference>
<dbReference type="Pfam" id="PF13844">
    <property type="entry name" value="Glyco_transf_41"/>
    <property type="match status" value="2"/>
</dbReference>
<dbReference type="SMART" id="SM00028">
    <property type="entry name" value="TPR"/>
    <property type="match status" value="8"/>
</dbReference>
<feature type="repeat" description="TPR" evidence="10">
    <location>
        <begin position="119"/>
        <end position="152"/>
    </location>
</feature>
<evidence type="ECO:0000313" key="13">
    <source>
        <dbReference type="EMBL" id="WAL58132.1"/>
    </source>
</evidence>
<dbReference type="InterPro" id="IPR029489">
    <property type="entry name" value="OGT/SEC/SPY_C"/>
</dbReference>
<comment type="similarity">
    <text evidence="2">Belongs to the glycosyltransferase 41 family. O-GlcNAc transferase subfamily.</text>
</comment>
<evidence type="ECO:0000256" key="6">
    <source>
        <dbReference type="ARBA" id="ARBA00022679"/>
    </source>
</evidence>
<keyword evidence="9" id="KW-0939">Gibberellin signaling pathway</keyword>
<dbReference type="Gene3D" id="1.25.40.10">
    <property type="entry name" value="Tetratricopeptide repeat domain"/>
    <property type="match status" value="4"/>
</dbReference>
<reference evidence="13" key="1">
    <citation type="submission" date="2022-12" db="EMBL/GenBank/DDBJ databases">
        <title>Polyphasic identification of a Novel Hot-Spring Cyanobacterium Ocullathermofonsia sinensis gen nov. sp. nov. and Genomic Insights on its Adaptations to the Thermal Habitat.</title>
        <authorList>
            <person name="Daroch M."/>
            <person name="Tang J."/>
            <person name="Jiang Y."/>
        </authorList>
    </citation>
    <scope>NUCLEOTIDE SEQUENCE</scope>
    <source>
        <strain evidence="13">PKUAC-SCTA174</strain>
    </source>
</reference>
<accession>A0A9E8Z894</accession>
<dbReference type="InterPro" id="IPR017481">
    <property type="entry name" value="CHP03032"/>
</dbReference>
<feature type="repeat" description="TPR" evidence="10">
    <location>
        <begin position="153"/>
        <end position="186"/>
    </location>
</feature>
<name>A0A9E8Z894_9CYAN</name>
<evidence type="ECO:0000256" key="1">
    <source>
        <dbReference type="ARBA" id="ARBA00004922"/>
    </source>
</evidence>
<dbReference type="SUPFAM" id="SSF48452">
    <property type="entry name" value="TPR-like"/>
    <property type="match status" value="2"/>
</dbReference>
<feature type="repeat" description="TPR" evidence="10">
    <location>
        <begin position="221"/>
        <end position="254"/>
    </location>
</feature>
<feature type="repeat" description="TPR" evidence="10">
    <location>
        <begin position="51"/>
        <end position="84"/>
    </location>
</feature>
<dbReference type="InterPro" id="IPR006597">
    <property type="entry name" value="Sel1-like"/>
</dbReference>
<keyword evidence="6" id="KW-0808">Transferase</keyword>
<dbReference type="GO" id="GO:0097363">
    <property type="term" value="F:protein O-acetylglucosaminyltransferase activity"/>
    <property type="evidence" value="ECO:0007669"/>
    <property type="project" value="UniProtKB-EC"/>
</dbReference>
<dbReference type="PANTHER" id="PTHR44998:SF1">
    <property type="entry name" value="UDP-N-ACETYLGLUCOSAMINE--PEPTIDE N-ACETYLGLUCOSAMINYLTRANSFERASE 110 KDA SUBUNIT"/>
    <property type="match status" value="1"/>
</dbReference>
<dbReference type="NCBIfam" id="TIGR03032">
    <property type="entry name" value="TIGR03032 family protein"/>
    <property type="match status" value="1"/>
</dbReference>
<evidence type="ECO:0000256" key="9">
    <source>
        <dbReference type="ARBA" id="ARBA00022941"/>
    </source>
</evidence>
<dbReference type="PROSITE" id="PS50293">
    <property type="entry name" value="TPR_REGION"/>
    <property type="match status" value="2"/>
</dbReference>
<feature type="repeat" description="TPR" evidence="10">
    <location>
        <begin position="255"/>
        <end position="288"/>
    </location>
</feature>
<keyword evidence="7" id="KW-0677">Repeat</keyword>
<dbReference type="Pfam" id="PF16261">
    <property type="entry name" value="DUF4915"/>
    <property type="match status" value="1"/>
</dbReference>
<dbReference type="Pfam" id="PF13424">
    <property type="entry name" value="TPR_12"/>
    <property type="match status" value="1"/>
</dbReference>
<dbReference type="Gene3D" id="3.40.50.2000">
    <property type="entry name" value="Glycogen Phosphorylase B"/>
    <property type="match status" value="1"/>
</dbReference>
<keyword evidence="5" id="KW-0328">Glycosyltransferase</keyword>
<evidence type="ECO:0000313" key="14">
    <source>
        <dbReference type="Proteomes" id="UP001163152"/>
    </source>
</evidence>
<dbReference type="AlphaFoldDB" id="A0A9E8Z894"/>
<sequence>MARSTSFSSAPVSPDPIEGQLQQIVQLGQAGKIAEAERRCQRLVQQFPKTASGWDLFGLIALQQGEFQAALYRLQRAIELKADRAEFHDHLGVAYCGLGELEFGVAAYQQALTLNPQAAHTRYNLGLAWQKLGQWQEALQTYQHLIAQHPTHALAHFQLGNLWQQQQQFSQSIRYYQQAVQHQPQYTEAWYNLGVALQQIGEWRQAFQSYQQALSLKPSYAEALNGLGTLLEKQGNAIAALNHYQQALALQPNYVHALMNLGNLQVRLEQLPAAEITYRRVLQLDADNIQALDALLKIQLQQCQWSDWMKTTADLKARIHDRLRQGLPCNISPLNSLFLPFSAAEQQAIARSHAEKISARMQNVWRQKGEIGNWEWGVGNSGNRKIRLGYVSGDFRYHAVGHLILQLFELHDRQRFEVFAYSLGPNDGSAERQKLESDCDYFCDISCLSPSQAAQQIYDNQIDILIDLAGYTDYACSELFALRPAPIQVNYLGYPGTLGADCIDYLITDAITTPKEDIETITESCIYLPNCYQLNSYLTNNFDNHQSMAETDLPPDLLPFSFVFCCFNKSQKIEPQIFAAWMRILAQVPQSGLWLLSDRPETEANLKREAATQGIDPDRLVFAPRVKKAAHLARHSQAHLFLDTLHYNAHVTASDALWSGVPLITVMGKTFASRVAASLLTAVGLPELITSSLDDYERLAIYWATHPHEYQQLRAKLATHRSRFPLFDTARTVRNLETGYQQIWQRFQSGQAPATLWVEEILSSEAEAFKDRQSQWSPIVKPETQNTDNLINPATVVTTSALTLNPSPSGSGTSDLASLLPEKEKGLGDEGGSEGKIKYGRVNKLVIAPSPHVSLPFPETIACRVDDGFCQWLSRVDGSLILSTYQAGKVILIGWNGQQVTILPRDFPKPMGIAVAGDRLALATQQEVLLFANASVLAAAYVPNQPGRYDALYLPRVTYRTGDLHIHDLAYGDEGLWFVNTRFSCLAQIDPEFTFIPRWQPSFISQLVPEDRCHLNGLAIADGRPKYVTALGHSDTCRGWQDNKAMGGVVIDVATGEVWRSGLSMPHSPRWYQGKLWLLNSGAGEVWQVDPETGHHQVVCVLPGFARGLCLVDNYALIGLSQVRETSMFGDLPIQTRFDRLRCGVVIVDLRTGLPIGQLEFIGGCRELYDIAYLANQRRPTLLNANPSSGQQAITTPDFAYWLRSVAQET</sequence>
<proteinExistence type="inferred from homology"/>
<feature type="domain" description="Conserved hypothetical protein CHP03032" evidence="12">
    <location>
        <begin position="869"/>
        <end position="1183"/>
    </location>
</feature>
<dbReference type="InterPro" id="IPR019734">
    <property type="entry name" value="TPR_rpt"/>
</dbReference>
<evidence type="ECO:0000256" key="3">
    <source>
        <dbReference type="ARBA" id="ARBA00011970"/>
    </source>
</evidence>
<dbReference type="InterPro" id="IPR011990">
    <property type="entry name" value="TPR-like_helical_dom_sf"/>
</dbReference>
<gene>
    <name evidence="13" type="ORF">OXH18_13095</name>
</gene>
<evidence type="ECO:0000256" key="10">
    <source>
        <dbReference type="PROSITE-ProRule" id="PRU00339"/>
    </source>
</evidence>
<feature type="repeat" description="TPR" evidence="10">
    <location>
        <begin position="187"/>
        <end position="220"/>
    </location>
</feature>
<keyword evidence="8 10" id="KW-0802">TPR repeat</keyword>
<feature type="domain" description="O-GlcNAc transferase C-terminal" evidence="11">
    <location>
        <begin position="561"/>
        <end position="734"/>
    </location>
</feature>
<dbReference type="Pfam" id="PF13414">
    <property type="entry name" value="TPR_11"/>
    <property type="match status" value="1"/>
</dbReference>
<dbReference type="SUPFAM" id="SSF63825">
    <property type="entry name" value="YWTD domain"/>
    <property type="match status" value="1"/>
</dbReference>
<dbReference type="Pfam" id="PF07719">
    <property type="entry name" value="TPR_2"/>
    <property type="match status" value="1"/>
</dbReference>
<evidence type="ECO:0000256" key="2">
    <source>
        <dbReference type="ARBA" id="ARBA00005386"/>
    </source>
</evidence>
<dbReference type="EC" id="2.4.1.255" evidence="3"/>
<organism evidence="13 14">
    <name type="scientific">Thermocoleostomius sinensis A174</name>
    <dbReference type="NCBI Taxonomy" id="2016057"/>
    <lineage>
        <taxon>Bacteria</taxon>
        <taxon>Bacillati</taxon>
        <taxon>Cyanobacteriota</taxon>
        <taxon>Cyanophyceae</taxon>
        <taxon>Oculatellales</taxon>
        <taxon>Oculatellaceae</taxon>
        <taxon>Thermocoleostomius</taxon>
    </lineage>
</organism>
<keyword evidence="14" id="KW-1185">Reference proteome</keyword>
<evidence type="ECO:0000256" key="4">
    <source>
        <dbReference type="ARBA" id="ARBA00019143"/>
    </source>
</evidence>
<dbReference type="InterPro" id="IPR013105">
    <property type="entry name" value="TPR_2"/>
</dbReference>
<dbReference type="KEGG" id="tsin:OXH18_13095"/>
<dbReference type="Pfam" id="PF13181">
    <property type="entry name" value="TPR_8"/>
    <property type="match status" value="1"/>
</dbReference>
<dbReference type="GO" id="GO:0009740">
    <property type="term" value="P:gibberellic acid mediated signaling pathway"/>
    <property type="evidence" value="ECO:0007669"/>
    <property type="project" value="UniProtKB-KW"/>
</dbReference>
<evidence type="ECO:0000259" key="12">
    <source>
        <dbReference type="Pfam" id="PF16261"/>
    </source>
</evidence>
<feature type="domain" description="O-GlcNAc transferase C-terminal" evidence="11">
    <location>
        <begin position="303"/>
        <end position="534"/>
    </location>
</feature>
<evidence type="ECO:0000256" key="8">
    <source>
        <dbReference type="ARBA" id="ARBA00022803"/>
    </source>
</evidence>